<dbReference type="Gene3D" id="3.80.10.10">
    <property type="entry name" value="Ribonuclease Inhibitor"/>
    <property type="match status" value="1"/>
</dbReference>
<dbReference type="AlphaFoldDB" id="A0A9W4X5Y1"/>
<dbReference type="OrthoDB" id="660555at2759"/>
<organism evidence="2 3">
    <name type="scientific">Funneliformis geosporum</name>
    <dbReference type="NCBI Taxonomy" id="1117311"/>
    <lineage>
        <taxon>Eukaryota</taxon>
        <taxon>Fungi</taxon>
        <taxon>Fungi incertae sedis</taxon>
        <taxon>Mucoromycota</taxon>
        <taxon>Glomeromycotina</taxon>
        <taxon>Glomeromycetes</taxon>
        <taxon>Glomerales</taxon>
        <taxon>Glomeraceae</taxon>
        <taxon>Funneliformis</taxon>
    </lineage>
</organism>
<comment type="caution">
    <text evidence="2">The sequence shown here is derived from an EMBL/GenBank/DDBJ whole genome shotgun (WGS) entry which is preliminary data.</text>
</comment>
<sequence>MVNIQKYLNQKYPTKEDKEKVKEIIINRENPLSEVEGGELNLSEYFNLEKLIVDGRDLKTPLTELKVDGCSKLIQLKCIINYTFKINDLRDLDLSNCRCLADLACQVNLFTSIDFLKRLPHPEKLFYLDIGDNDFATQDLKLQAKLTELQTKFQAKEEELQEQIEAKEKQVANAKTKLDTIRSKKAKLAKQLNKVTNPVEREQLNQVFLEAERKLMKAEMELEFNEKEKTSLSLRVKELEDKLEKERQNVLGAIEKRVEDIKEVSRIASVSQSSEPLGRFARLGRAADDITDFVHDCATD</sequence>
<proteinExistence type="predicted"/>
<keyword evidence="1" id="KW-0175">Coiled coil</keyword>
<name>A0A9W4X5Y1_9GLOM</name>
<reference evidence="2" key="1">
    <citation type="submission" date="2022-08" db="EMBL/GenBank/DDBJ databases">
        <authorList>
            <person name="Kallberg Y."/>
            <person name="Tangrot J."/>
            <person name="Rosling A."/>
        </authorList>
    </citation>
    <scope>NUCLEOTIDE SEQUENCE</scope>
    <source>
        <strain evidence="2">Wild A</strain>
    </source>
</reference>
<protein>
    <submittedName>
        <fullName evidence="2">7438_t:CDS:1</fullName>
    </submittedName>
</protein>
<dbReference type="InterPro" id="IPR032675">
    <property type="entry name" value="LRR_dom_sf"/>
</dbReference>
<evidence type="ECO:0000313" key="2">
    <source>
        <dbReference type="EMBL" id="CAI2188921.1"/>
    </source>
</evidence>
<feature type="coiled-coil region" evidence="1">
    <location>
        <begin position="146"/>
        <end position="256"/>
    </location>
</feature>
<dbReference type="Proteomes" id="UP001153678">
    <property type="component" value="Unassembled WGS sequence"/>
</dbReference>
<evidence type="ECO:0000313" key="3">
    <source>
        <dbReference type="Proteomes" id="UP001153678"/>
    </source>
</evidence>
<gene>
    <name evidence="2" type="ORF">FWILDA_LOCUS13822</name>
</gene>
<evidence type="ECO:0000256" key="1">
    <source>
        <dbReference type="SAM" id="Coils"/>
    </source>
</evidence>
<dbReference type="EMBL" id="CAMKVN010005479">
    <property type="protein sequence ID" value="CAI2188921.1"/>
    <property type="molecule type" value="Genomic_DNA"/>
</dbReference>
<dbReference type="SUPFAM" id="SSF52058">
    <property type="entry name" value="L domain-like"/>
    <property type="match status" value="1"/>
</dbReference>
<accession>A0A9W4X5Y1</accession>
<keyword evidence="3" id="KW-1185">Reference proteome</keyword>